<dbReference type="InterPro" id="IPR058407">
    <property type="entry name" value="DUF8094"/>
</dbReference>
<evidence type="ECO:0000313" key="3">
    <source>
        <dbReference type="Proteomes" id="UP001500151"/>
    </source>
</evidence>
<protein>
    <recommendedName>
        <fullName evidence="1">DUF8094 domain-containing protein</fullName>
    </recommendedName>
</protein>
<feature type="domain" description="DUF8094" evidence="1">
    <location>
        <begin position="43"/>
        <end position="330"/>
    </location>
</feature>
<organism evidence="2 3">
    <name type="scientific">Streptomyces vastus</name>
    <dbReference type="NCBI Taxonomy" id="285451"/>
    <lineage>
        <taxon>Bacteria</taxon>
        <taxon>Bacillati</taxon>
        <taxon>Actinomycetota</taxon>
        <taxon>Actinomycetes</taxon>
        <taxon>Kitasatosporales</taxon>
        <taxon>Streptomycetaceae</taxon>
        <taxon>Streptomyces</taxon>
    </lineage>
</organism>
<evidence type="ECO:0000259" key="1">
    <source>
        <dbReference type="Pfam" id="PF26366"/>
    </source>
</evidence>
<evidence type="ECO:0000313" key="2">
    <source>
        <dbReference type="EMBL" id="GAA2660591.1"/>
    </source>
</evidence>
<gene>
    <name evidence="2" type="ORF">GCM10010307_78250</name>
</gene>
<proteinExistence type="predicted"/>
<dbReference type="EMBL" id="BAAASJ010000119">
    <property type="protein sequence ID" value="GAA2660591.1"/>
    <property type="molecule type" value="Genomic_DNA"/>
</dbReference>
<dbReference type="RefSeq" id="WP_344396173.1">
    <property type="nucleotide sequence ID" value="NZ_BAAASJ010000119.1"/>
</dbReference>
<name>A0ABN3RTP6_9ACTN</name>
<keyword evidence="3" id="KW-1185">Reference proteome</keyword>
<dbReference type="PROSITE" id="PS51257">
    <property type="entry name" value="PROKAR_LIPOPROTEIN"/>
    <property type="match status" value="1"/>
</dbReference>
<accession>A0ABN3RTP6</accession>
<reference evidence="2 3" key="1">
    <citation type="journal article" date="2019" name="Int. J. Syst. Evol. Microbiol.">
        <title>The Global Catalogue of Microorganisms (GCM) 10K type strain sequencing project: providing services to taxonomists for standard genome sequencing and annotation.</title>
        <authorList>
            <consortium name="The Broad Institute Genomics Platform"/>
            <consortium name="The Broad Institute Genome Sequencing Center for Infectious Disease"/>
            <person name="Wu L."/>
            <person name="Ma J."/>
        </authorList>
    </citation>
    <scope>NUCLEOTIDE SEQUENCE [LARGE SCALE GENOMIC DNA]</scope>
    <source>
        <strain evidence="2 3">JCM 4524</strain>
    </source>
</reference>
<comment type="caution">
    <text evidence="2">The sequence shown here is derived from an EMBL/GenBank/DDBJ whole genome shotgun (WGS) entry which is preliminary data.</text>
</comment>
<dbReference type="Pfam" id="PF26366">
    <property type="entry name" value="DUF8094"/>
    <property type="match status" value="1"/>
</dbReference>
<dbReference type="Proteomes" id="UP001500151">
    <property type="component" value="Unassembled WGS sequence"/>
</dbReference>
<sequence>MKTPQTLRRWGRLSTSAAAVTVLSVTASGCMVVHGEREILPGATKTEAARALKDFTAAYNEANAANDQALDADRVTGPLADIDGAKLRAGAKNQPGGNPDYAPLKLTDTEFTIPKKAGWPRWFVADSQANKGSDNTRWLLVFTRGGADEVWEVSYLTILAADDVPEFKKDKDGWAEPVTANAGDLAVPPQDLAETYATYLQEGGAAFAPGTHTSAWRDARQKNAEKPGLVRQYLDEPLTSGDYAPLGLRTTDGSAVVFFTTRHYEKQTAAQGVPLNVSDANVKALMTGEAKQSITLESVSNQAVLDPGPGAADQKVEFLARIQGLTGAKGE</sequence>